<dbReference type="InterPro" id="IPR051275">
    <property type="entry name" value="Cell_adhesion_signaling"/>
</dbReference>
<keyword evidence="7" id="KW-1133">Transmembrane helix</keyword>
<organism evidence="11 13">
    <name type="scientific">Didymodactylos carnosus</name>
    <dbReference type="NCBI Taxonomy" id="1234261"/>
    <lineage>
        <taxon>Eukaryota</taxon>
        <taxon>Metazoa</taxon>
        <taxon>Spiralia</taxon>
        <taxon>Gnathifera</taxon>
        <taxon>Rotifera</taxon>
        <taxon>Eurotatoria</taxon>
        <taxon>Bdelloidea</taxon>
        <taxon>Philodinida</taxon>
        <taxon>Philodinidae</taxon>
        <taxon>Didymodactylos</taxon>
    </lineage>
</organism>
<dbReference type="Pfam" id="PF13927">
    <property type="entry name" value="Ig_3"/>
    <property type="match status" value="1"/>
</dbReference>
<feature type="domain" description="Ig-like" evidence="9">
    <location>
        <begin position="14"/>
        <end position="115"/>
    </location>
</feature>
<sequence length="921" mass="103941">MIIIFIIYLLKFIATSSSTIQTIKVRENVNVTLTCRLYSGLRQEQQRKIPLKTLISSSSSSEGIILWYKDDTTVIGVNSISNDPANYIIQQLDFETYELTVLHVQLEDTGEYKCQNFTAKEENRFQLTVIVPPSRLRLNASPHLPVHEETAVSFNCTTERTYPNPTFEWYINDKLIQKYSGNQTSQFSSYSIISLKLNHDDNSNILRCQVSNEASTKETNIELKLEVFFKPIVNIFWKTKQVQRTLTVIENTYDIIQCSIIANPSQNSIEWLRNDQLINGQNQDQLYSNFTQSDEGKLTCRVRNTAGISEASVNVIVLYKPKLSLTPKIILNQGERLNLKCSINANPSCHSIRWFHFDQELISLPCSTNQNFSEYTIPSAYRLHSGKYTCEVKNWLNTGIDRKEAISNVTSDVWIQYAPFILNREKKFAVFEGREIVCECIVDAFPKSEISWYAPSGQRLSSFTEEKSLNATVVVSQLHLPPSYSSMLGLYRCQAKNEFGQHDYSIQFQRPGIPDPPSALQIINLTHSSFTVGWTPGYAGGSSQTFYVLLNGNQTEEKRTSSTHLRFTDLNEKMRYFVKIRSKNTYGFSDYSTSVIAHTTECPVRPDDFPSIQQAFYTVDRSRIRFKLGQNTLSIQNRQLCIKIFNARSNISPSIDDVSRDDNTSSSVDENIPCILIDNNVQSDGIPLTIQYVDLKIKLCLYNQTDVCSSPVQIPTGVPLSGDSSELILILTGVIAGLCAIALLIIITVCYRRHKRKQSSSTDKLKPNKQSYPSSTFESFHATPVRVVDGSNTNTCLYYPQATINEHKNSTCFDSGMPSTSNSDSAVSHSISELDGGLYDRTEIEQLVTLRKKILPDAQQFLNKLNMSLDATAAPTVQQQAVYTTGRAQINSNLISRISSEEESGYSTPTKGKKLVYEVVV</sequence>
<dbReference type="InterPro" id="IPR003961">
    <property type="entry name" value="FN3_dom"/>
</dbReference>
<dbReference type="InterPro" id="IPR036116">
    <property type="entry name" value="FN3_sf"/>
</dbReference>
<dbReference type="PANTHER" id="PTHR11640:SF31">
    <property type="entry name" value="IRREGULAR CHIASM C-ROUGHEST PROTEIN-RELATED"/>
    <property type="match status" value="1"/>
</dbReference>
<keyword evidence="7" id="KW-0812">Transmembrane</keyword>
<dbReference type="EMBL" id="CAJOBC010000203">
    <property type="protein sequence ID" value="CAF3553965.1"/>
    <property type="molecule type" value="Genomic_DNA"/>
</dbReference>
<dbReference type="GO" id="GO:0005886">
    <property type="term" value="C:plasma membrane"/>
    <property type="evidence" value="ECO:0007669"/>
    <property type="project" value="TreeGrafter"/>
</dbReference>
<dbReference type="InterPro" id="IPR007110">
    <property type="entry name" value="Ig-like_dom"/>
</dbReference>
<dbReference type="Proteomes" id="UP000663829">
    <property type="component" value="Unassembled WGS sequence"/>
</dbReference>
<dbReference type="Pfam" id="PF00041">
    <property type="entry name" value="fn3"/>
    <property type="match status" value="1"/>
</dbReference>
<keyword evidence="6" id="KW-0393">Immunoglobulin domain</keyword>
<proteinExistence type="predicted"/>
<dbReference type="InterPro" id="IPR013162">
    <property type="entry name" value="CD80_C2-set"/>
</dbReference>
<evidence type="ECO:0000259" key="9">
    <source>
        <dbReference type="PROSITE" id="PS50835"/>
    </source>
</evidence>
<dbReference type="OrthoDB" id="10028801at2759"/>
<keyword evidence="2" id="KW-0677">Repeat</keyword>
<dbReference type="Gene3D" id="2.60.40.10">
    <property type="entry name" value="Immunoglobulins"/>
    <property type="match status" value="6"/>
</dbReference>
<evidence type="ECO:0000256" key="8">
    <source>
        <dbReference type="SAM" id="SignalP"/>
    </source>
</evidence>
<evidence type="ECO:0000256" key="6">
    <source>
        <dbReference type="ARBA" id="ARBA00023319"/>
    </source>
</evidence>
<comment type="caution">
    <text evidence="11">The sequence shown here is derived from an EMBL/GenBank/DDBJ whole genome shotgun (WGS) entry which is preliminary data.</text>
</comment>
<dbReference type="InterPro" id="IPR003598">
    <property type="entry name" value="Ig_sub2"/>
</dbReference>
<gene>
    <name evidence="11" type="ORF">GPM918_LOCUS1968</name>
    <name evidence="12" type="ORF">SRO942_LOCUS1968</name>
</gene>
<keyword evidence="4" id="KW-1015">Disulfide bond</keyword>
<evidence type="ECO:0000256" key="3">
    <source>
        <dbReference type="ARBA" id="ARBA00023136"/>
    </source>
</evidence>
<dbReference type="InterPro" id="IPR036179">
    <property type="entry name" value="Ig-like_dom_sf"/>
</dbReference>
<dbReference type="AlphaFoldDB" id="A0A813QUL7"/>
<evidence type="ECO:0000313" key="13">
    <source>
        <dbReference type="Proteomes" id="UP000663829"/>
    </source>
</evidence>
<dbReference type="PROSITE" id="PS50835">
    <property type="entry name" value="IG_LIKE"/>
    <property type="match status" value="5"/>
</dbReference>
<dbReference type="GO" id="GO:0005911">
    <property type="term" value="C:cell-cell junction"/>
    <property type="evidence" value="ECO:0007669"/>
    <property type="project" value="TreeGrafter"/>
</dbReference>
<feature type="transmembrane region" description="Helical" evidence="7">
    <location>
        <begin position="727"/>
        <end position="751"/>
    </location>
</feature>
<evidence type="ECO:0000256" key="2">
    <source>
        <dbReference type="ARBA" id="ARBA00022737"/>
    </source>
</evidence>
<evidence type="ECO:0000256" key="5">
    <source>
        <dbReference type="ARBA" id="ARBA00023180"/>
    </source>
</evidence>
<dbReference type="GO" id="GO:0098609">
    <property type="term" value="P:cell-cell adhesion"/>
    <property type="evidence" value="ECO:0007669"/>
    <property type="project" value="TreeGrafter"/>
</dbReference>
<dbReference type="InterPro" id="IPR013783">
    <property type="entry name" value="Ig-like_fold"/>
</dbReference>
<feature type="domain" description="Ig-like" evidence="9">
    <location>
        <begin position="133"/>
        <end position="222"/>
    </location>
</feature>
<dbReference type="SUPFAM" id="SSF49265">
    <property type="entry name" value="Fibronectin type III"/>
    <property type="match status" value="1"/>
</dbReference>
<dbReference type="Pfam" id="PF07679">
    <property type="entry name" value="I-set"/>
    <property type="match status" value="1"/>
</dbReference>
<dbReference type="GO" id="GO:0050839">
    <property type="term" value="F:cell adhesion molecule binding"/>
    <property type="evidence" value="ECO:0007669"/>
    <property type="project" value="TreeGrafter"/>
</dbReference>
<name>A0A813QUL7_9BILA</name>
<keyword evidence="13" id="KW-1185">Reference proteome</keyword>
<accession>A0A813QUL7</accession>
<keyword evidence="8" id="KW-0732">Signal</keyword>
<dbReference type="InterPro" id="IPR003599">
    <property type="entry name" value="Ig_sub"/>
</dbReference>
<dbReference type="PROSITE" id="PS50853">
    <property type="entry name" value="FN3"/>
    <property type="match status" value="1"/>
</dbReference>
<evidence type="ECO:0000313" key="11">
    <source>
        <dbReference type="EMBL" id="CAF0771808.1"/>
    </source>
</evidence>
<dbReference type="InterPro" id="IPR013098">
    <property type="entry name" value="Ig_I-set"/>
</dbReference>
<feature type="domain" description="Ig-like" evidence="9">
    <location>
        <begin position="321"/>
        <end position="407"/>
    </location>
</feature>
<dbReference type="Proteomes" id="UP000681722">
    <property type="component" value="Unassembled WGS sequence"/>
</dbReference>
<dbReference type="Pfam" id="PF08205">
    <property type="entry name" value="C2-set_2"/>
    <property type="match status" value="1"/>
</dbReference>
<dbReference type="SMART" id="SM00408">
    <property type="entry name" value="IGc2"/>
    <property type="match status" value="4"/>
</dbReference>
<evidence type="ECO:0000256" key="4">
    <source>
        <dbReference type="ARBA" id="ARBA00023157"/>
    </source>
</evidence>
<evidence type="ECO:0000313" key="12">
    <source>
        <dbReference type="EMBL" id="CAF3553965.1"/>
    </source>
</evidence>
<reference evidence="11" key="1">
    <citation type="submission" date="2021-02" db="EMBL/GenBank/DDBJ databases">
        <authorList>
            <person name="Nowell W R."/>
        </authorList>
    </citation>
    <scope>NUCLEOTIDE SEQUENCE</scope>
</reference>
<dbReference type="PANTHER" id="PTHR11640">
    <property type="entry name" value="NEPHRIN"/>
    <property type="match status" value="1"/>
</dbReference>
<feature type="signal peptide" evidence="8">
    <location>
        <begin position="1"/>
        <end position="17"/>
    </location>
</feature>
<dbReference type="SMART" id="SM00409">
    <property type="entry name" value="IG"/>
    <property type="match status" value="5"/>
</dbReference>
<evidence type="ECO:0000259" key="10">
    <source>
        <dbReference type="PROSITE" id="PS50853"/>
    </source>
</evidence>
<protein>
    <submittedName>
        <fullName evidence="11">Uncharacterized protein</fullName>
    </submittedName>
</protein>
<dbReference type="SUPFAM" id="SSF48726">
    <property type="entry name" value="Immunoglobulin"/>
    <property type="match status" value="4"/>
</dbReference>
<dbReference type="EMBL" id="CAJNOQ010000203">
    <property type="protein sequence ID" value="CAF0771808.1"/>
    <property type="molecule type" value="Genomic_DNA"/>
</dbReference>
<feature type="domain" description="Ig-like" evidence="9">
    <location>
        <begin position="419"/>
        <end position="507"/>
    </location>
</feature>
<comment type="subcellular location">
    <subcellularLocation>
        <location evidence="1">Membrane</location>
        <topology evidence="1">Single-pass type I membrane protein</topology>
    </subcellularLocation>
</comment>
<keyword evidence="5" id="KW-0325">Glycoprotein</keyword>
<dbReference type="CDD" id="cd00063">
    <property type="entry name" value="FN3"/>
    <property type="match status" value="1"/>
</dbReference>
<feature type="domain" description="Fibronectin type-III" evidence="10">
    <location>
        <begin position="516"/>
        <end position="602"/>
    </location>
</feature>
<evidence type="ECO:0000256" key="1">
    <source>
        <dbReference type="ARBA" id="ARBA00004479"/>
    </source>
</evidence>
<feature type="domain" description="Ig-like" evidence="9">
    <location>
        <begin position="231"/>
        <end position="314"/>
    </location>
</feature>
<evidence type="ECO:0000256" key="7">
    <source>
        <dbReference type="SAM" id="Phobius"/>
    </source>
</evidence>
<dbReference type="SMART" id="SM00060">
    <property type="entry name" value="FN3"/>
    <property type="match status" value="1"/>
</dbReference>
<feature type="chain" id="PRO_5036409205" evidence="8">
    <location>
        <begin position="18"/>
        <end position="921"/>
    </location>
</feature>
<dbReference type="Pfam" id="PF13895">
    <property type="entry name" value="Ig_2"/>
    <property type="match status" value="1"/>
</dbReference>
<keyword evidence="3 7" id="KW-0472">Membrane</keyword>